<dbReference type="RefSeq" id="WP_389216135.1">
    <property type="nucleotide sequence ID" value="NZ_JBIACJ010000002.1"/>
</dbReference>
<evidence type="ECO:0000313" key="2">
    <source>
        <dbReference type="Proteomes" id="UP001601058"/>
    </source>
</evidence>
<evidence type="ECO:0000313" key="1">
    <source>
        <dbReference type="EMBL" id="MFE8695653.1"/>
    </source>
</evidence>
<keyword evidence="2" id="KW-1185">Reference proteome</keyword>
<proteinExistence type="predicted"/>
<dbReference type="InterPro" id="IPR009920">
    <property type="entry name" value="HEPPP_synth_su1"/>
</dbReference>
<gene>
    <name evidence="1" type="ORF">ACFYKT_04670</name>
</gene>
<organism evidence="1 2">
    <name type="scientific">Cytobacillus mangrovibacter</name>
    <dbReference type="NCBI Taxonomy" id="3299024"/>
    <lineage>
        <taxon>Bacteria</taxon>
        <taxon>Bacillati</taxon>
        <taxon>Bacillota</taxon>
        <taxon>Bacilli</taxon>
        <taxon>Bacillales</taxon>
        <taxon>Bacillaceae</taxon>
        <taxon>Cytobacillus</taxon>
    </lineage>
</organism>
<dbReference type="Pfam" id="PF07307">
    <property type="entry name" value="HEPPP_synt_1"/>
    <property type="match status" value="1"/>
</dbReference>
<comment type="caution">
    <text evidence="1">The sequence shown here is derived from an EMBL/GenBank/DDBJ whole genome shotgun (WGS) entry which is preliminary data.</text>
</comment>
<sequence>MQNLMTVLADVKEQIEKKMKHPYLLKYIESPIIDEDKLLLLITFLKQGNLPENKAINYCITTMLIQIALDTHELVSNQKLDSEDLKPRQLTVLAGVYYSGLYYKILAGIDDIEMIRMLAIGIKEVNEHKISLYQKSSENIDALMNDVKMIESSLFVKMTSYLDNKDWSDLVSNLLFVKRLTAERELFLHGKGSVVFDALNNLSFPRTEQISNQLKSEQEKKLLAICDKYVDRSKQLIEKSLSNFPFMNELLDKRIQSILSQQKSLTNTFVEEG</sequence>
<dbReference type="Gene3D" id="1.20.120.1450">
    <property type="match status" value="1"/>
</dbReference>
<name>A0ABW6JUU6_9BACI</name>
<reference evidence="1 2" key="1">
    <citation type="submission" date="2024-08" db="EMBL/GenBank/DDBJ databases">
        <title>Two novel Cytobacillus novel species.</title>
        <authorList>
            <person name="Liu G."/>
        </authorList>
    </citation>
    <scope>NUCLEOTIDE SEQUENCE [LARGE SCALE GENOMIC DNA]</scope>
    <source>
        <strain evidence="1 2">FJAT-53684</strain>
    </source>
</reference>
<protein>
    <submittedName>
        <fullName evidence="1">Heptaprenyl diphosphate synthase component 1</fullName>
    </submittedName>
</protein>
<dbReference type="EMBL" id="JBIACJ010000002">
    <property type="protein sequence ID" value="MFE8695653.1"/>
    <property type="molecule type" value="Genomic_DNA"/>
</dbReference>
<accession>A0ABW6JUU6</accession>
<dbReference type="Proteomes" id="UP001601058">
    <property type="component" value="Unassembled WGS sequence"/>
</dbReference>